<dbReference type="GO" id="GO:0070573">
    <property type="term" value="F:metallodipeptidase activity"/>
    <property type="evidence" value="ECO:0007669"/>
    <property type="project" value="InterPro"/>
</dbReference>
<accession>A0A4D7BHS3</accession>
<dbReference type="InterPro" id="IPR032466">
    <property type="entry name" value="Metal_Hydrolase"/>
</dbReference>
<dbReference type="CDD" id="cd01301">
    <property type="entry name" value="rDP_like"/>
    <property type="match status" value="1"/>
</dbReference>
<dbReference type="InterPro" id="IPR008257">
    <property type="entry name" value="Pept_M19"/>
</dbReference>
<dbReference type="EMBL" id="CP039690">
    <property type="protein sequence ID" value="QCI68646.1"/>
    <property type="molecule type" value="Genomic_DNA"/>
</dbReference>
<dbReference type="OrthoDB" id="9804920at2"/>
<name>A0A4D7BHS3_9HYPH</name>
<dbReference type="RefSeq" id="WP_136964065.1">
    <property type="nucleotide sequence ID" value="NZ_CP039690.1"/>
</dbReference>
<dbReference type="KEGG" id="pstg:E8M01_33105"/>
<dbReference type="PANTHER" id="PTHR10443">
    <property type="entry name" value="MICROSOMAL DIPEPTIDASE"/>
    <property type="match status" value="1"/>
</dbReference>
<dbReference type="PROSITE" id="PS51365">
    <property type="entry name" value="RENAL_DIPEPTIDASE_2"/>
    <property type="match status" value="1"/>
</dbReference>
<sequence>MTKSDPALDKALELLGRFPLFDGHNDLPFTIRRDRAALGDVAAYGLDRVHQESDTDIPRMREGRVAAQVFAAFVPTSVPRPARFTLEQLAICLDIEAVHPDVFLPARRAADVGRARRAGKIASVISVESGVGLENSLSPLRVWHAAGMRILTLCHNETLDWIDSATDAPRHDGLTDFGRAVIAECNRLGVMVDLAHASPKAQHDALDHARAPLIWSHSNAFALCDHPRNVTDDVLDRVKANGGMVMATFVPNFISRKSREWMTPFQIHGKTRPGLDIDAAVTEKAKAEGPWPKGSIAELCDHIDYIVGRTGLNHIGIGSDFYGGPNPDDLANVSRFPHLIAALIRRGWSDAAIGKIASGNILRLWKTVERKAAERAKTETPGIAQVAAEAINLKPRAKTEASKSQSSSASD</sequence>
<dbReference type="Gene3D" id="3.20.20.140">
    <property type="entry name" value="Metal-dependent hydrolases"/>
    <property type="match status" value="1"/>
</dbReference>
<organism evidence="1 2">
    <name type="scientific">Phreatobacter stygius</name>
    <dbReference type="NCBI Taxonomy" id="1940610"/>
    <lineage>
        <taxon>Bacteria</taxon>
        <taxon>Pseudomonadati</taxon>
        <taxon>Pseudomonadota</taxon>
        <taxon>Alphaproteobacteria</taxon>
        <taxon>Hyphomicrobiales</taxon>
        <taxon>Phreatobacteraceae</taxon>
        <taxon>Phreatobacter</taxon>
    </lineage>
</organism>
<protein>
    <submittedName>
        <fullName evidence="1">Membrane dipeptidase</fullName>
    </submittedName>
</protein>
<evidence type="ECO:0000313" key="2">
    <source>
        <dbReference type="Proteomes" id="UP000298781"/>
    </source>
</evidence>
<proteinExistence type="predicted"/>
<evidence type="ECO:0000313" key="1">
    <source>
        <dbReference type="EMBL" id="QCI68646.1"/>
    </source>
</evidence>
<dbReference type="SUPFAM" id="SSF51556">
    <property type="entry name" value="Metallo-dependent hydrolases"/>
    <property type="match status" value="1"/>
</dbReference>
<dbReference type="Pfam" id="PF01244">
    <property type="entry name" value="Peptidase_M19"/>
    <property type="match status" value="1"/>
</dbReference>
<dbReference type="Proteomes" id="UP000298781">
    <property type="component" value="Chromosome"/>
</dbReference>
<dbReference type="PANTHER" id="PTHR10443:SF12">
    <property type="entry name" value="DIPEPTIDASE"/>
    <property type="match status" value="1"/>
</dbReference>
<reference evidence="1 2" key="1">
    <citation type="submission" date="2019-04" db="EMBL/GenBank/DDBJ databases">
        <title>Phreatobacter aquaticus sp. nov.</title>
        <authorList>
            <person name="Choi A."/>
        </authorList>
    </citation>
    <scope>NUCLEOTIDE SEQUENCE [LARGE SCALE GENOMIC DNA]</scope>
    <source>
        <strain evidence="1 2">KCTC 52518</strain>
    </source>
</reference>
<gene>
    <name evidence="1" type="ORF">E8M01_33105</name>
</gene>
<dbReference type="GO" id="GO:0006508">
    <property type="term" value="P:proteolysis"/>
    <property type="evidence" value="ECO:0007669"/>
    <property type="project" value="InterPro"/>
</dbReference>
<dbReference type="AlphaFoldDB" id="A0A4D7BHS3"/>
<keyword evidence="2" id="KW-1185">Reference proteome</keyword>